<feature type="transmembrane region" description="Helical" evidence="1">
    <location>
        <begin position="430"/>
        <end position="451"/>
    </location>
</feature>
<evidence type="ECO:0000256" key="1">
    <source>
        <dbReference type="SAM" id="Phobius"/>
    </source>
</evidence>
<feature type="transmembrane region" description="Helical" evidence="1">
    <location>
        <begin position="603"/>
        <end position="628"/>
    </location>
</feature>
<sequence length="1175" mass="124246">MDDAAAGVTKRRSWFDRFLHTLRTPPTGRGTAWLASATVAFALALGLLGATLHVPSGFGVQDWLGWADPAGSGGPVDAMLRLWATSGRSGLVLLYLGLDSALFVPVYASFLFAAALRLADALADDGDPQAVSPIERWLLIVLALPVAALVLVDLLENSLGLARFGLWGSTLALASGAFGLLALLRSAAARAALRRLGRALAAVLLLLSLVLGLAYASAACSDLGAASGWPAFVGRLACAAHQGKNGLVALALLLPLLTLAAWLFGVRLQPARQPLAQDQRARLRRAIWDCFVRSRYVLLALVLVAALTVVMDQGRDVLYAIAAAPFREAEFTLPQRALLVLGTLLATIASALAIALLMFACWLWTRSVCLLRSVHSATPPLGDPPGPADRFAAGWARLLGVVPAVLMVVLCGGVIRDSVMAQAAGAPRWMGPVALVLVFGVGMLAAGLGFLRRCSRSAQARYHDCIDWREWSARAGFWEPITSKEGATPSGGKFKLAGRIGAHRLPVLLGIGMLVCRLVDVFPPGWLGWQQDYVPTMSLAVMLFEIALWLCFFGWLSLLEVQRSVPWVGLLIALVGLLGVLGWTTNHLSWPPLEPAGAAPAGALRMLAFTLGLALVLWGAYAWVMALVRRLAPPVPAGGTPARLRWRDGVAPVLLLAATALVIAAADHFASTRRPDAGSTSARLDWHRPTLDIALADWLAALCNAPAAGGGPCGPIVPLAADGSLDVYLVSTEGGGIRAAVWTALVLQRLAQSDAHFGARTFSISGVSGGAIGAAAFRACSAEPAQRAACLDRLARTDLLAPLVSAWLFEDALARVLPTRWCTTPGCGFLSRGAWFEQAMEAAVPGFRQGLIASREQLAAARAEGPHVPYLLLNATWVESGERAVASDLRIDWRQFRGAKDQLRITGRDLPLGSAAHNAARFPFVNAIGALTAPQQRCLTRVADPLPHETAASAPELGTGGERRETCGHLADGGYFDNSGGQSTLDVIQGLARCLEVKANDGDAALFRKCLAMDAGQRQWLRERLVPQVLMIRNGVQPVAAREELCPLAGVRPAPGADEVAPPPRGACSDLTDRGYHPERPVCRHRAELFVDVVGPALAVLNVSGIGANGLLAEARQAQAVRALRLILGGAAARTTRAPTRVLDLLPDGIRYPLGWHLSGVAVDGMWAQSEGCAP</sequence>
<evidence type="ECO:0000313" key="3">
    <source>
        <dbReference type="Proteomes" id="UP000737171"/>
    </source>
</evidence>
<dbReference type="RefSeq" id="WP_173119641.1">
    <property type="nucleotide sequence ID" value="NZ_JABRWJ010000001.1"/>
</dbReference>
<keyword evidence="1" id="KW-0472">Membrane</keyword>
<keyword evidence="1" id="KW-1133">Transmembrane helix</keyword>
<feature type="transmembrane region" description="Helical" evidence="1">
    <location>
        <begin position="246"/>
        <end position="265"/>
    </location>
</feature>
<feature type="transmembrane region" description="Helical" evidence="1">
    <location>
        <begin position="395"/>
        <end position="415"/>
    </location>
</feature>
<feature type="transmembrane region" description="Helical" evidence="1">
    <location>
        <begin position="196"/>
        <end position="218"/>
    </location>
</feature>
<reference evidence="2 3" key="1">
    <citation type="submission" date="2020-05" db="EMBL/GenBank/DDBJ databases">
        <title>Aquincola sp. isolate from soil.</title>
        <authorList>
            <person name="Han J."/>
            <person name="Kim D.-U."/>
        </authorList>
    </citation>
    <scope>NUCLEOTIDE SEQUENCE [LARGE SCALE GENOMIC DNA]</scope>
    <source>
        <strain evidence="2 3">S2</strain>
    </source>
</reference>
<dbReference type="Proteomes" id="UP000737171">
    <property type="component" value="Unassembled WGS sequence"/>
</dbReference>
<feature type="transmembrane region" description="Helical" evidence="1">
    <location>
        <begin position="92"/>
        <end position="116"/>
    </location>
</feature>
<dbReference type="EMBL" id="JABRWJ010000001">
    <property type="protein sequence ID" value="NRF65522.1"/>
    <property type="molecule type" value="Genomic_DNA"/>
</dbReference>
<feature type="transmembrane region" description="Helical" evidence="1">
    <location>
        <begin position="161"/>
        <end position="184"/>
    </location>
</feature>
<proteinExistence type="predicted"/>
<keyword evidence="3" id="KW-1185">Reference proteome</keyword>
<organism evidence="2 3">
    <name type="scientific">Pseudaquabacterium terrae</name>
    <dbReference type="NCBI Taxonomy" id="2732868"/>
    <lineage>
        <taxon>Bacteria</taxon>
        <taxon>Pseudomonadati</taxon>
        <taxon>Pseudomonadota</taxon>
        <taxon>Betaproteobacteria</taxon>
        <taxon>Burkholderiales</taxon>
        <taxon>Sphaerotilaceae</taxon>
        <taxon>Pseudaquabacterium</taxon>
    </lineage>
</organism>
<gene>
    <name evidence="2" type="ORF">HLB44_00860</name>
</gene>
<feature type="transmembrane region" description="Helical" evidence="1">
    <location>
        <begin position="137"/>
        <end position="155"/>
    </location>
</feature>
<comment type="caution">
    <text evidence="2">The sequence shown here is derived from an EMBL/GenBank/DDBJ whole genome shotgun (WGS) entry which is preliminary data.</text>
</comment>
<evidence type="ECO:0000313" key="2">
    <source>
        <dbReference type="EMBL" id="NRF65522.1"/>
    </source>
</evidence>
<feature type="transmembrane region" description="Helical" evidence="1">
    <location>
        <begin position="565"/>
        <end position="583"/>
    </location>
</feature>
<protein>
    <recommendedName>
        <fullName evidence="4">PNPLA domain-containing protein</fullName>
    </recommendedName>
</protein>
<name>A0ABX2ECJ1_9BURK</name>
<dbReference type="SUPFAM" id="SSF52151">
    <property type="entry name" value="FabD/lysophospholipase-like"/>
    <property type="match status" value="1"/>
</dbReference>
<feature type="transmembrane region" description="Helical" evidence="1">
    <location>
        <begin position="505"/>
        <end position="527"/>
    </location>
</feature>
<feature type="transmembrane region" description="Helical" evidence="1">
    <location>
        <begin position="32"/>
        <end position="54"/>
    </location>
</feature>
<accession>A0ABX2ECJ1</accession>
<feature type="transmembrane region" description="Helical" evidence="1">
    <location>
        <begin position="539"/>
        <end position="558"/>
    </location>
</feature>
<feature type="transmembrane region" description="Helical" evidence="1">
    <location>
        <begin position="649"/>
        <end position="666"/>
    </location>
</feature>
<dbReference type="InterPro" id="IPR016035">
    <property type="entry name" value="Acyl_Trfase/lysoPLipase"/>
</dbReference>
<evidence type="ECO:0008006" key="4">
    <source>
        <dbReference type="Google" id="ProtNLM"/>
    </source>
</evidence>
<feature type="transmembrane region" description="Helical" evidence="1">
    <location>
        <begin position="337"/>
        <end position="364"/>
    </location>
</feature>
<keyword evidence="1" id="KW-0812">Transmembrane</keyword>
<feature type="transmembrane region" description="Helical" evidence="1">
    <location>
        <begin position="286"/>
        <end position="310"/>
    </location>
</feature>